<evidence type="ECO:0000259" key="2">
    <source>
        <dbReference type="PROSITE" id="PS51352"/>
    </source>
</evidence>
<accession>A0A3M9NLY0</accession>
<dbReference type="InterPro" id="IPR036249">
    <property type="entry name" value="Thioredoxin-like_sf"/>
</dbReference>
<dbReference type="EMBL" id="RJJR01000002">
    <property type="protein sequence ID" value="RNI38796.1"/>
    <property type="molecule type" value="Genomic_DNA"/>
</dbReference>
<dbReference type="Proteomes" id="UP000267223">
    <property type="component" value="Unassembled WGS sequence"/>
</dbReference>
<keyword evidence="1" id="KW-0732">Signal</keyword>
<proteinExistence type="predicted"/>
<feature type="chain" id="PRO_5018241808" description="Thioredoxin domain-containing protein" evidence="1">
    <location>
        <begin position="28"/>
        <end position="167"/>
    </location>
</feature>
<dbReference type="InterPro" id="IPR013766">
    <property type="entry name" value="Thioredoxin_domain"/>
</dbReference>
<dbReference type="PROSITE" id="PS51352">
    <property type="entry name" value="THIOREDOXIN_2"/>
    <property type="match status" value="1"/>
</dbReference>
<dbReference type="GO" id="GO:0016491">
    <property type="term" value="F:oxidoreductase activity"/>
    <property type="evidence" value="ECO:0007669"/>
    <property type="project" value="InterPro"/>
</dbReference>
<dbReference type="Pfam" id="PF00578">
    <property type="entry name" value="AhpC-TSA"/>
    <property type="match status" value="1"/>
</dbReference>
<gene>
    <name evidence="3" type="ORF">EFY79_03810</name>
</gene>
<name>A0A3M9NLY0_9BACT</name>
<comment type="caution">
    <text evidence="3">The sequence shown here is derived from an EMBL/GenBank/DDBJ whole genome shotgun (WGS) entry which is preliminary data.</text>
</comment>
<dbReference type="Gene3D" id="3.40.30.10">
    <property type="entry name" value="Glutaredoxin"/>
    <property type="match status" value="1"/>
</dbReference>
<evidence type="ECO:0000313" key="4">
    <source>
        <dbReference type="Proteomes" id="UP000267223"/>
    </source>
</evidence>
<feature type="domain" description="Thioredoxin" evidence="2">
    <location>
        <begin position="24"/>
        <end position="165"/>
    </location>
</feature>
<keyword evidence="4" id="KW-1185">Reference proteome</keyword>
<evidence type="ECO:0000313" key="3">
    <source>
        <dbReference type="EMBL" id="RNI38796.1"/>
    </source>
</evidence>
<organism evidence="3 4">
    <name type="scientific">Hanamia caeni</name>
    <dbReference type="NCBI Taxonomy" id="2294116"/>
    <lineage>
        <taxon>Bacteria</taxon>
        <taxon>Pseudomonadati</taxon>
        <taxon>Bacteroidota</taxon>
        <taxon>Chitinophagia</taxon>
        <taxon>Chitinophagales</taxon>
        <taxon>Chitinophagaceae</taxon>
        <taxon>Hanamia</taxon>
    </lineage>
</organism>
<dbReference type="AlphaFoldDB" id="A0A3M9NLY0"/>
<protein>
    <recommendedName>
        <fullName evidence="2">Thioredoxin domain-containing protein</fullName>
    </recommendedName>
</protein>
<reference evidence="3 4" key="1">
    <citation type="submission" date="2018-11" db="EMBL/GenBank/DDBJ databases">
        <title>Draft genome sequence of Ferruginibacter sp. BO-59.</title>
        <authorList>
            <person name="Im W.T."/>
        </authorList>
    </citation>
    <scope>NUCLEOTIDE SEQUENCE [LARGE SCALE GENOMIC DNA]</scope>
    <source>
        <strain evidence="3 4">BO-59</strain>
    </source>
</reference>
<dbReference type="OrthoDB" id="662072at2"/>
<feature type="signal peptide" evidence="1">
    <location>
        <begin position="1"/>
        <end position="27"/>
    </location>
</feature>
<dbReference type="RefSeq" id="WP_123119359.1">
    <property type="nucleotide sequence ID" value="NZ_RJJR01000002.1"/>
</dbReference>
<dbReference type="SUPFAM" id="SSF52833">
    <property type="entry name" value="Thioredoxin-like"/>
    <property type="match status" value="1"/>
</dbReference>
<sequence>MKRNFAFVFLFVSFLAAILFISTTANAQAIPEFKVKLTNGTSVSSKNVARQKPLLIIYFAPDCDHCRKLMDQLFPQMNAFKNTEILMVTFESLNDVKWFENHYHTKNFPNIKVGMEEPVFFLKNYYHLEHTPFTALFDKNGKLLVSYKEFTPVSELIKWVKVAGKKQ</sequence>
<dbReference type="InterPro" id="IPR000866">
    <property type="entry name" value="AhpC/TSA"/>
</dbReference>
<dbReference type="GO" id="GO:0016209">
    <property type="term" value="F:antioxidant activity"/>
    <property type="evidence" value="ECO:0007669"/>
    <property type="project" value="InterPro"/>
</dbReference>
<evidence type="ECO:0000256" key="1">
    <source>
        <dbReference type="SAM" id="SignalP"/>
    </source>
</evidence>